<organism evidence="1 2">
    <name type="scientific">Austwickia chelonae NBRC 105200</name>
    <dbReference type="NCBI Taxonomy" id="1184607"/>
    <lineage>
        <taxon>Bacteria</taxon>
        <taxon>Bacillati</taxon>
        <taxon>Actinomycetota</taxon>
        <taxon>Actinomycetes</taxon>
        <taxon>Micrococcales</taxon>
        <taxon>Dermatophilaceae</taxon>
        <taxon>Austwickia</taxon>
    </lineage>
</organism>
<protein>
    <submittedName>
        <fullName evidence="1">Uncharacterized protein</fullName>
    </submittedName>
</protein>
<gene>
    <name evidence="1" type="ORF">AUCHE_05_04600</name>
</gene>
<name>K6V5S0_9MICO</name>
<sequence>MTASSSLVDSRGTLDNNQFDTKLESARQGEFHVISISGSTWVKPVDFSAILTLDIPQENVGKWIKSPNSWAEKSLHFSTKTILSAAVSSFPAQETQRNRLAVETVTHKEKKAWKITRPTAVEKVAAIISADGKDQLLALERDGRTLNFSDWNNARPVTPPAANEVTAI</sequence>
<dbReference type="EMBL" id="BAGZ01000005">
    <property type="protein sequence ID" value="GAB77548.1"/>
    <property type="molecule type" value="Genomic_DNA"/>
</dbReference>
<dbReference type="AlphaFoldDB" id="K6V5S0"/>
<proteinExistence type="predicted"/>
<comment type="caution">
    <text evidence="1">The sequence shown here is derived from an EMBL/GenBank/DDBJ whole genome shotgun (WGS) entry which is preliminary data.</text>
</comment>
<reference evidence="1 2" key="1">
    <citation type="submission" date="2012-08" db="EMBL/GenBank/DDBJ databases">
        <title>Whole genome shotgun sequence of Austwickia chelonae NBRC 105200.</title>
        <authorList>
            <person name="Yoshida I."/>
            <person name="Hosoyama A."/>
            <person name="Tsuchikane K."/>
            <person name="Katsumata H."/>
            <person name="Ando Y."/>
            <person name="Ohji S."/>
            <person name="Hamada M."/>
            <person name="Tamura T."/>
            <person name="Yamazoe A."/>
            <person name="Yamazaki S."/>
            <person name="Fujita N."/>
        </authorList>
    </citation>
    <scope>NUCLEOTIDE SEQUENCE [LARGE SCALE GENOMIC DNA]</scope>
    <source>
        <strain evidence="1 2">NBRC 105200</strain>
    </source>
</reference>
<accession>K6V5S0</accession>
<keyword evidence="2" id="KW-1185">Reference proteome</keyword>
<dbReference type="Proteomes" id="UP000008495">
    <property type="component" value="Unassembled WGS sequence"/>
</dbReference>
<evidence type="ECO:0000313" key="2">
    <source>
        <dbReference type="Proteomes" id="UP000008495"/>
    </source>
</evidence>
<evidence type="ECO:0000313" key="1">
    <source>
        <dbReference type="EMBL" id="GAB77548.1"/>
    </source>
</evidence>